<dbReference type="FunFam" id="3.20.20.80:FF:000004">
    <property type="entry name" value="Beta-glucosidase 6-phospho-beta-glucosidase"/>
    <property type="match status" value="1"/>
</dbReference>
<keyword evidence="2 6" id="KW-0378">Hydrolase</keyword>
<evidence type="ECO:0000256" key="6">
    <source>
        <dbReference type="RuleBase" id="RU004468"/>
    </source>
</evidence>
<dbReference type="PROSITE" id="PS00572">
    <property type="entry name" value="GLYCOSYL_HYDROL_F1_1"/>
    <property type="match status" value="1"/>
</dbReference>
<dbReference type="SUPFAM" id="SSF51445">
    <property type="entry name" value="(Trans)glycosidases"/>
    <property type="match status" value="1"/>
</dbReference>
<dbReference type="Gene3D" id="3.20.20.80">
    <property type="entry name" value="Glycosidases"/>
    <property type="match status" value="1"/>
</dbReference>
<name>A0A9Q3SXK1_9LACO</name>
<dbReference type="PANTHER" id="PTHR10353">
    <property type="entry name" value="GLYCOSYL HYDROLASE"/>
    <property type="match status" value="1"/>
</dbReference>
<feature type="active site" description="Nucleophile" evidence="4">
    <location>
        <position position="384"/>
    </location>
</feature>
<evidence type="ECO:0000313" key="8">
    <source>
        <dbReference type="Proteomes" id="UP000752647"/>
    </source>
</evidence>
<evidence type="ECO:0000256" key="1">
    <source>
        <dbReference type="ARBA" id="ARBA00010838"/>
    </source>
</evidence>
<dbReference type="RefSeq" id="WP_224144209.1">
    <property type="nucleotide sequence ID" value="NZ_CBCPIF010000001.1"/>
</dbReference>
<dbReference type="Proteomes" id="UP000752647">
    <property type="component" value="Unassembled WGS sequence"/>
</dbReference>
<dbReference type="InterPro" id="IPR033132">
    <property type="entry name" value="GH_1_N_CS"/>
</dbReference>
<evidence type="ECO:0000313" key="7">
    <source>
        <dbReference type="EMBL" id="MBZ5962704.1"/>
    </source>
</evidence>
<dbReference type="Pfam" id="PF00232">
    <property type="entry name" value="Glyco_hydro_1"/>
    <property type="match status" value="1"/>
</dbReference>
<comment type="similarity">
    <text evidence="1 5">Belongs to the glycosyl hydrolase 1 family.</text>
</comment>
<dbReference type="GO" id="GO:0008422">
    <property type="term" value="F:beta-glucosidase activity"/>
    <property type="evidence" value="ECO:0007669"/>
    <property type="project" value="TreeGrafter"/>
</dbReference>
<dbReference type="InterPro" id="IPR018120">
    <property type="entry name" value="Glyco_hydro_1_AS"/>
</dbReference>
<organism evidence="7 8">
    <name type="scientific">Leuconostoc gasicomitatum</name>
    <dbReference type="NCBI Taxonomy" id="115778"/>
    <lineage>
        <taxon>Bacteria</taxon>
        <taxon>Bacillati</taxon>
        <taxon>Bacillota</taxon>
        <taxon>Bacilli</taxon>
        <taxon>Lactobacillales</taxon>
        <taxon>Lactobacillaceae</taxon>
        <taxon>Leuconostoc</taxon>
        <taxon>Leuconostoc gelidum group</taxon>
    </lineage>
</organism>
<gene>
    <name evidence="7" type="ORF">KIJ12_06030</name>
</gene>
<sequence>MYKKTYPKTFPKGFLWGGATAANQVEGAWNIDGKGMSTAEVVQKADDRRQMSMSDVTQEILQVSLADTTVERYPKRRGIDFYHHYKEDIALFAEMGFKVYRFSIAWARIFPKGEDQVPNEAGLVFYDHVLAELAKYDIKPLVTLSHYEMPIALTQKYNGWAGRETITAFNRFTETVFNRYKKQVPYWLTFNEINTGTWGFHETGAIDKGLSKKEQLQIRYQALHHQFVASAIATKQLHEIDSTAKIGSMLARMQTYPATPNPKDVRAAQLVDEKNLFFTDVQARGEYPEYMNRFFYENDIVIQMAENDQAILLANPVDFISFSYYMTNVTAHDQVGDGAGNMAVGGRNPYLKESDWGWQIDPVGLRISLNTMWDRYRKPLFIVENGLGALDKLENGQVHDQYRIDYLRQHIEQMKESIKDGVDLLGYTMWGPIDLISFSTSEMSKRYGFIYVDQDDNGEGTLKRIKKDSFEWYKKVIKTNGEQL</sequence>
<accession>A0A9Q3SXK1</accession>
<dbReference type="GO" id="GO:0005829">
    <property type="term" value="C:cytosol"/>
    <property type="evidence" value="ECO:0007669"/>
    <property type="project" value="TreeGrafter"/>
</dbReference>
<evidence type="ECO:0000256" key="4">
    <source>
        <dbReference type="PROSITE-ProRule" id="PRU10055"/>
    </source>
</evidence>
<proteinExistence type="inferred from homology"/>
<dbReference type="PROSITE" id="PS00653">
    <property type="entry name" value="GLYCOSYL_HYDROL_F1_2"/>
    <property type="match status" value="1"/>
</dbReference>
<comment type="caution">
    <text evidence="7">The sequence shown here is derived from an EMBL/GenBank/DDBJ whole genome shotgun (WGS) entry which is preliminary data.</text>
</comment>
<evidence type="ECO:0000256" key="3">
    <source>
        <dbReference type="ARBA" id="ARBA00023295"/>
    </source>
</evidence>
<evidence type="ECO:0000256" key="2">
    <source>
        <dbReference type="ARBA" id="ARBA00022801"/>
    </source>
</evidence>
<dbReference type="GO" id="GO:0016052">
    <property type="term" value="P:carbohydrate catabolic process"/>
    <property type="evidence" value="ECO:0007669"/>
    <property type="project" value="TreeGrafter"/>
</dbReference>
<dbReference type="InterPro" id="IPR001360">
    <property type="entry name" value="Glyco_hydro_1"/>
</dbReference>
<protein>
    <submittedName>
        <fullName evidence="7">Glycoside hydrolase family 1 protein</fullName>
    </submittedName>
</protein>
<keyword evidence="3 6" id="KW-0326">Glycosidase</keyword>
<dbReference type="PRINTS" id="PR00131">
    <property type="entry name" value="GLHYDRLASE1"/>
</dbReference>
<dbReference type="PANTHER" id="PTHR10353:SF122">
    <property type="entry name" value="6-PHOSPHO-BETA-GLUCOSIDASE ASCB-RELATED"/>
    <property type="match status" value="1"/>
</dbReference>
<dbReference type="AlphaFoldDB" id="A0A9Q3SXK1"/>
<dbReference type="InterPro" id="IPR017853">
    <property type="entry name" value="GH"/>
</dbReference>
<evidence type="ECO:0000256" key="5">
    <source>
        <dbReference type="RuleBase" id="RU003690"/>
    </source>
</evidence>
<dbReference type="EMBL" id="JAHBFI010000014">
    <property type="protein sequence ID" value="MBZ5962704.1"/>
    <property type="molecule type" value="Genomic_DNA"/>
</dbReference>
<reference evidence="7" key="1">
    <citation type="submission" date="2021-05" db="EMBL/GenBank/DDBJ databases">
        <title>Pangenome of Leuconostoc gelidum warrants species status for Leuconostoc gelidum subsp. gasicomitatum.</title>
        <authorList>
            <person name="Johansson P."/>
            <person name="Sade E."/>
            <person name="Hultman J."/>
            <person name="Auvinen P."/>
            <person name="Bjorkroth J."/>
        </authorList>
    </citation>
    <scope>NUCLEOTIDE SEQUENCE</scope>
    <source>
        <strain evidence="7">A.21.4</strain>
    </source>
</reference>